<feature type="transmembrane region" description="Helical" evidence="1">
    <location>
        <begin position="12"/>
        <end position="30"/>
    </location>
</feature>
<evidence type="ECO:0000313" key="3">
    <source>
        <dbReference type="Proteomes" id="UP000094056"/>
    </source>
</evidence>
<dbReference type="EMBL" id="MAYW01000017">
    <property type="protein sequence ID" value="ODS33906.1"/>
    <property type="molecule type" value="Genomic_DNA"/>
</dbReference>
<name>A0A1E3XE47_9BACT</name>
<dbReference type="Proteomes" id="UP000094056">
    <property type="component" value="Unassembled WGS sequence"/>
</dbReference>
<reference evidence="2 3" key="1">
    <citation type="submission" date="2016-07" db="EMBL/GenBank/DDBJ databases">
        <title>Draft genome of Scalindua rubra, obtained from a brine-seawater interface in the Red Sea, sheds light on salt adaptation in anammox bacteria.</title>
        <authorList>
            <person name="Speth D.R."/>
            <person name="Lagkouvardos I."/>
            <person name="Wang Y."/>
            <person name="Qian P.-Y."/>
            <person name="Dutilh B.E."/>
            <person name="Jetten M.S."/>
        </authorList>
    </citation>
    <scope>NUCLEOTIDE SEQUENCE [LARGE SCALE GENOMIC DNA]</scope>
    <source>
        <strain evidence="2">BSI-1</strain>
    </source>
</reference>
<organism evidence="2 3">
    <name type="scientific">Candidatus Scalindua rubra</name>
    <dbReference type="NCBI Taxonomy" id="1872076"/>
    <lineage>
        <taxon>Bacteria</taxon>
        <taxon>Pseudomonadati</taxon>
        <taxon>Planctomycetota</taxon>
        <taxon>Candidatus Brocadiia</taxon>
        <taxon>Candidatus Brocadiales</taxon>
        <taxon>Candidatus Scalinduaceae</taxon>
        <taxon>Candidatus Scalindua</taxon>
    </lineage>
</organism>
<feature type="transmembrane region" description="Helical" evidence="1">
    <location>
        <begin position="50"/>
        <end position="68"/>
    </location>
</feature>
<keyword evidence="1" id="KW-0812">Transmembrane</keyword>
<evidence type="ECO:0000256" key="1">
    <source>
        <dbReference type="SAM" id="Phobius"/>
    </source>
</evidence>
<accession>A0A1E3XE47</accession>
<evidence type="ECO:0008006" key="4">
    <source>
        <dbReference type="Google" id="ProtNLM"/>
    </source>
</evidence>
<sequence>MISSIYQKYRNIIVNAFLSILGFLFIVLILRFSGTSLKEIVNSVFNTKYYYFILIVVMTFGIISFTSLKWKAVVQDLTNLQNTIKGYFFVLAQ</sequence>
<gene>
    <name evidence="2" type="ORF">SCARUB_00977</name>
</gene>
<proteinExistence type="predicted"/>
<keyword evidence="1" id="KW-1133">Transmembrane helix</keyword>
<protein>
    <recommendedName>
        <fullName evidence="4">TIGR00374 family protein</fullName>
    </recommendedName>
</protein>
<dbReference type="AlphaFoldDB" id="A0A1E3XE47"/>
<keyword evidence="1" id="KW-0472">Membrane</keyword>
<evidence type="ECO:0000313" key="2">
    <source>
        <dbReference type="EMBL" id="ODS33906.1"/>
    </source>
</evidence>
<comment type="caution">
    <text evidence="2">The sequence shown here is derived from an EMBL/GenBank/DDBJ whole genome shotgun (WGS) entry which is preliminary data.</text>
</comment>